<sequence length="116" mass="13311">MSITIYHNSRCSKSNIALKELTQSGEPFEVVNYLEAVPSIEELKTILAKLNLKPIDIVRKTEKIYLEKFKGKELIDEEWIKALHENPILIQRPIIVKDDKAVIARNEEAIDGIIQI</sequence>
<evidence type="ECO:0000256" key="1">
    <source>
        <dbReference type="ARBA" id="ARBA00007198"/>
    </source>
</evidence>
<dbReference type="Pfam" id="PF03960">
    <property type="entry name" value="ArsC"/>
    <property type="match status" value="1"/>
</dbReference>
<dbReference type="PANTHER" id="PTHR30041:SF4">
    <property type="entry name" value="ARSENATE REDUCTASE"/>
    <property type="match status" value="1"/>
</dbReference>
<dbReference type="PROSITE" id="PS51353">
    <property type="entry name" value="ARSC"/>
    <property type="match status" value="1"/>
</dbReference>
<keyword evidence="4" id="KW-1185">Reference proteome</keyword>
<evidence type="ECO:0000313" key="3">
    <source>
        <dbReference type="EMBL" id="MFN0257831.1"/>
    </source>
</evidence>
<dbReference type="PANTHER" id="PTHR30041">
    <property type="entry name" value="ARSENATE REDUCTASE"/>
    <property type="match status" value="1"/>
</dbReference>
<comment type="caution">
    <text evidence="3">The sequence shown here is derived from an EMBL/GenBank/DDBJ whole genome shotgun (WGS) entry which is preliminary data.</text>
</comment>
<dbReference type="SUPFAM" id="SSF52833">
    <property type="entry name" value="Thioredoxin-like"/>
    <property type="match status" value="1"/>
</dbReference>
<evidence type="ECO:0000256" key="2">
    <source>
        <dbReference type="PROSITE-ProRule" id="PRU01282"/>
    </source>
</evidence>
<protein>
    <submittedName>
        <fullName evidence="3">ArsC/Spx/MgsR family protein</fullName>
    </submittedName>
</protein>
<dbReference type="Proteomes" id="UP001517247">
    <property type="component" value="Unassembled WGS sequence"/>
</dbReference>
<organism evidence="3 4">
    <name type="scientific">Pedobacter ureilyticus</name>
    <dbReference type="NCBI Taxonomy" id="1393051"/>
    <lineage>
        <taxon>Bacteria</taxon>
        <taxon>Pseudomonadati</taxon>
        <taxon>Bacteroidota</taxon>
        <taxon>Sphingobacteriia</taxon>
        <taxon>Sphingobacteriales</taxon>
        <taxon>Sphingobacteriaceae</taxon>
        <taxon>Pedobacter</taxon>
    </lineage>
</organism>
<accession>A0ABW9JB77</accession>
<reference evidence="3 4" key="1">
    <citation type="submission" date="2024-12" db="EMBL/GenBank/DDBJ databases">
        <authorList>
            <person name="Hu S."/>
        </authorList>
    </citation>
    <scope>NUCLEOTIDE SEQUENCE [LARGE SCALE GENOMIC DNA]</scope>
    <source>
        <strain evidence="3 4">THG-T11</strain>
    </source>
</reference>
<comment type="similarity">
    <text evidence="1 2">Belongs to the ArsC family.</text>
</comment>
<proteinExistence type="inferred from homology"/>
<name>A0ABW9JB77_9SPHI</name>
<dbReference type="Gene3D" id="3.40.30.10">
    <property type="entry name" value="Glutaredoxin"/>
    <property type="match status" value="1"/>
</dbReference>
<dbReference type="InterPro" id="IPR006660">
    <property type="entry name" value="Arsenate_reductase-like"/>
</dbReference>
<dbReference type="RefSeq" id="WP_138724907.1">
    <property type="nucleotide sequence ID" value="NZ_SSHJ02000011.1"/>
</dbReference>
<gene>
    <name evidence="3" type="ORF">E6A44_019760</name>
</gene>
<evidence type="ECO:0000313" key="4">
    <source>
        <dbReference type="Proteomes" id="UP001517247"/>
    </source>
</evidence>
<dbReference type="EMBL" id="SSHJ02000011">
    <property type="protein sequence ID" value="MFN0257831.1"/>
    <property type="molecule type" value="Genomic_DNA"/>
</dbReference>
<dbReference type="InterPro" id="IPR036249">
    <property type="entry name" value="Thioredoxin-like_sf"/>
</dbReference>